<dbReference type="InterPro" id="IPR036010">
    <property type="entry name" value="2Fe-2S_ferredoxin-like_sf"/>
</dbReference>
<keyword evidence="4" id="KW-1185">Reference proteome</keyword>
<dbReference type="CDD" id="cd00207">
    <property type="entry name" value="fer2"/>
    <property type="match status" value="1"/>
</dbReference>
<dbReference type="PROSITE" id="PS00197">
    <property type="entry name" value="2FE2S_FER_1"/>
    <property type="match status" value="1"/>
</dbReference>
<protein>
    <submittedName>
        <fullName evidence="3">Ferredoxin</fullName>
    </submittedName>
</protein>
<dbReference type="AlphaFoldDB" id="A0A366FH28"/>
<organism evidence="3 4">
    <name type="scientific">Roseiarcus fermentans</name>
    <dbReference type="NCBI Taxonomy" id="1473586"/>
    <lineage>
        <taxon>Bacteria</taxon>
        <taxon>Pseudomonadati</taxon>
        <taxon>Pseudomonadota</taxon>
        <taxon>Alphaproteobacteria</taxon>
        <taxon>Hyphomicrobiales</taxon>
        <taxon>Roseiarcaceae</taxon>
        <taxon>Roseiarcus</taxon>
    </lineage>
</organism>
<dbReference type="Pfam" id="PF00111">
    <property type="entry name" value="Fer2"/>
    <property type="match status" value="1"/>
</dbReference>
<evidence type="ECO:0000259" key="2">
    <source>
        <dbReference type="PROSITE" id="PS51085"/>
    </source>
</evidence>
<feature type="region of interest" description="Disordered" evidence="1">
    <location>
        <begin position="1"/>
        <end position="26"/>
    </location>
</feature>
<accession>A0A366FH28</accession>
<feature type="domain" description="2Fe-2S ferredoxin-type" evidence="2">
    <location>
        <begin position="34"/>
        <end position="128"/>
    </location>
</feature>
<comment type="caution">
    <text evidence="3">The sequence shown here is derived from an EMBL/GenBank/DDBJ whole genome shotgun (WGS) entry which is preliminary data.</text>
</comment>
<dbReference type="EMBL" id="QNRK01000010">
    <property type="protein sequence ID" value="RBP13982.1"/>
    <property type="molecule type" value="Genomic_DNA"/>
</dbReference>
<dbReference type="PROSITE" id="PS51085">
    <property type="entry name" value="2FE2S_FER_2"/>
    <property type="match status" value="1"/>
</dbReference>
<evidence type="ECO:0000313" key="3">
    <source>
        <dbReference type="EMBL" id="RBP13982.1"/>
    </source>
</evidence>
<dbReference type="Proteomes" id="UP000253529">
    <property type="component" value="Unassembled WGS sequence"/>
</dbReference>
<dbReference type="SUPFAM" id="SSF54292">
    <property type="entry name" value="2Fe-2S ferredoxin-like"/>
    <property type="match status" value="1"/>
</dbReference>
<dbReference type="GO" id="GO:0051537">
    <property type="term" value="F:2 iron, 2 sulfur cluster binding"/>
    <property type="evidence" value="ECO:0007669"/>
    <property type="project" value="InterPro"/>
</dbReference>
<dbReference type="Gene3D" id="3.10.20.30">
    <property type="match status" value="1"/>
</dbReference>
<dbReference type="InterPro" id="IPR006058">
    <property type="entry name" value="2Fe2S_fd_BS"/>
</dbReference>
<sequence>MPNLPAENTQRARGDGMETTHSEMTSGQADCVPSFVTVFIANSGETGRCRTDESLLEGLRRLGKRGVPVGCRGGGCSVCKVEVVSGRYARFRPMSREYVNDRDLAEGRVLACCIRPVSALEVRAIGRMGDRLAATDKTTTGATRLIAEER</sequence>
<proteinExistence type="predicted"/>
<name>A0A366FH28_9HYPH</name>
<dbReference type="InterPro" id="IPR012675">
    <property type="entry name" value="Beta-grasp_dom_sf"/>
</dbReference>
<feature type="compositionally biased region" description="Basic and acidic residues" evidence="1">
    <location>
        <begin position="10"/>
        <end position="21"/>
    </location>
</feature>
<evidence type="ECO:0000313" key="4">
    <source>
        <dbReference type="Proteomes" id="UP000253529"/>
    </source>
</evidence>
<reference evidence="3 4" key="1">
    <citation type="submission" date="2018-06" db="EMBL/GenBank/DDBJ databases">
        <title>Genomic Encyclopedia of Type Strains, Phase IV (KMG-IV): sequencing the most valuable type-strain genomes for metagenomic binning, comparative biology and taxonomic classification.</title>
        <authorList>
            <person name="Goeker M."/>
        </authorList>
    </citation>
    <scope>NUCLEOTIDE SEQUENCE [LARGE SCALE GENOMIC DNA]</scope>
    <source>
        <strain evidence="3 4">DSM 24875</strain>
    </source>
</reference>
<dbReference type="InterPro" id="IPR001041">
    <property type="entry name" value="2Fe-2S_ferredoxin-type"/>
</dbReference>
<evidence type="ECO:0000256" key="1">
    <source>
        <dbReference type="SAM" id="MobiDB-lite"/>
    </source>
</evidence>
<gene>
    <name evidence="3" type="ORF">DFR50_1105</name>
</gene>